<reference evidence="1" key="2">
    <citation type="submission" date="2021-04" db="EMBL/GenBank/DDBJ databases">
        <authorList>
            <person name="Gilroy R."/>
        </authorList>
    </citation>
    <scope>NUCLEOTIDE SEQUENCE</scope>
    <source>
        <strain evidence="1">B5_2728</strain>
    </source>
</reference>
<gene>
    <name evidence="1" type="ORF">H9882_05355</name>
</gene>
<evidence type="ECO:0000313" key="2">
    <source>
        <dbReference type="Proteomes" id="UP000713596"/>
    </source>
</evidence>
<accession>A0A948WQ42</accession>
<protein>
    <submittedName>
        <fullName evidence="1">Uncharacterized protein</fullName>
    </submittedName>
</protein>
<organism evidence="1 2">
    <name type="scientific">Candidatus Allofournierella pullistercoris</name>
    <dbReference type="NCBI Taxonomy" id="2838597"/>
    <lineage>
        <taxon>Bacteria</taxon>
        <taxon>Bacillati</taxon>
        <taxon>Bacillota</taxon>
        <taxon>Clostridia</taxon>
        <taxon>Eubacteriales</taxon>
        <taxon>Oscillospiraceae</taxon>
        <taxon>Allofournierella</taxon>
    </lineage>
</organism>
<evidence type="ECO:0000313" key="1">
    <source>
        <dbReference type="EMBL" id="MBU3806302.1"/>
    </source>
</evidence>
<dbReference type="Proteomes" id="UP000713596">
    <property type="component" value="Unassembled WGS sequence"/>
</dbReference>
<dbReference type="AlphaFoldDB" id="A0A948WQ42"/>
<dbReference type="InterPro" id="IPR043740">
    <property type="entry name" value="DUF5685"/>
</dbReference>
<dbReference type="Pfam" id="PF18937">
    <property type="entry name" value="DUF5685"/>
    <property type="match status" value="1"/>
</dbReference>
<proteinExistence type="predicted"/>
<comment type="caution">
    <text evidence="1">The sequence shown here is derived from an EMBL/GenBank/DDBJ whole genome shotgun (WGS) entry which is preliminary data.</text>
</comment>
<name>A0A948WQ42_9FIRM</name>
<dbReference type="EMBL" id="JAHLFP010000044">
    <property type="protein sequence ID" value="MBU3806302.1"/>
    <property type="molecule type" value="Genomic_DNA"/>
</dbReference>
<sequence length="288" mass="32390">MFGYIRPVRPEMKVKEFEAYRAVYCGLCQELKRSYGFWPRMMLNYDLVLVALLADGIQGTSGTVCRQRCIANPVQSRCMQQHSGGLGLAAASLVLLGWYKLEDDRKDEGWTKRWMAVLAQQVIKKAYRTAAKQYPQLDAVLSQQTQNQQVLEAAGTAHPDAAAEPTGCMTAEILANCSEKQDQQQILRRMGLCLGKLLYWLDAAEDFDKDLEQGRYNVYLAMGLNREQAIQRAQQDCRLAAAEIARCYHLLELPLNRPILDNILFLGLRASIARAGQPTQKGNKAESL</sequence>
<reference evidence="1" key="1">
    <citation type="journal article" date="2021" name="PeerJ">
        <title>Extensive microbial diversity within the chicken gut microbiome revealed by metagenomics and culture.</title>
        <authorList>
            <person name="Gilroy R."/>
            <person name="Ravi A."/>
            <person name="Getino M."/>
            <person name="Pursley I."/>
            <person name="Horton D.L."/>
            <person name="Alikhan N.F."/>
            <person name="Baker D."/>
            <person name="Gharbi K."/>
            <person name="Hall N."/>
            <person name="Watson M."/>
            <person name="Adriaenssens E.M."/>
            <person name="Foster-Nyarko E."/>
            <person name="Jarju S."/>
            <person name="Secka A."/>
            <person name="Antonio M."/>
            <person name="Oren A."/>
            <person name="Chaudhuri R.R."/>
            <person name="La Ragione R."/>
            <person name="Hildebrand F."/>
            <person name="Pallen M.J."/>
        </authorList>
    </citation>
    <scope>NUCLEOTIDE SEQUENCE</scope>
    <source>
        <strain evidence="1">B5_2728</strain>
    </source>
</reference>